<feature type="transmembrane region" description="Helical" evidence="2">
    <location>
        <begin position="37"/>
        <end position="63"/>
    </location>
</feature>
<feature type="coiled-coil region" evidence="1">
    <location>
        <begin position="63"/>
        <end position="111"/>
    </location>
</feature>
<keyword evidence="1" id="KW-0175">Coiled coil</keyword>
<evidence type="ECO:0000256" key="1">
    <source>
        <dbReference type="SAM" id="Coils"/>
    </source>
</evidence>
<sequence>MKNWQLIFVSVLIAVLSLCSAGILNEYGLGKSMWDKAGMVLSFLGVVITIGAAVPVISALLSYQNFTKESERVEGKLKELSKKQAKVENDANELLDRLISKEKQIENILKKHADQESKFNLLYRYVFNEKMNDDERTLVSSVIDIRNIDMGYRLYSILAKFKQEDEDIRINEAIFGNEKFNEEIIELGFKALPYYAMLAKLEPKAEQIYRDHIFYMIKQFSESKDLSKEISERVRKLIFDIVREDEFYLFNLDIDAKLAAIIEKEKKYFGI</sequence>
<organism evidence="3">
    <name type="scientific">Myoviridae sp. ct4vg1</name>
    <dbReference type="NCBI Taxonomy" id="2825033"/>
    <lineage>
        <taxon>Viruses</taxon>
        <taxon>Duplodnaviria</taxon>
        <taxon>Heunggongvirae</taxon>
        <taxon>Uroviricota</taxon>
        <taxon>Caudoviricetes</taxon>
    </lineage>
</organism>
<keyword evidence="2" id="KW-0812">Transmembrane</keyword>
<proteinExistence type="predicted"/>
<accession>A0A8S5Q2X8</accession>
<name>A0A8S5Q2X8_9CAUD</name>
<reference evidence="3" key="1">
    <citation type="journal article" date="2021" name="Proc. Natl. Acad. Sci. U.S.A.">
        <title>A Catalog of Tens of Thousands of Viruses from Human Metagenomes Reveals Hidden Associations with Chronic Diseases.</title>
        <authorList>
            <person name="Tisza M.J."/>
            <person name="Buck C.B."/>
        </authorList>
    </citation>
    <scope>NUCLEOTIDE SEQUENCE</scope>
    <source>
        <strain evidence="3">Ct4vg1</strain>
    </source>
</reference>
<evidence type="ECO:0000256" key="2">
    <source>
        <dbReference type="SAM" id="Phobius"/>
    </source>
</evidence>
<keyword evidence="2" id="KW-0472">Membrane</keyword>
<keyword evidence="2" id="KW-1133">Transmembrane helix</keyword>
<dbReference type="EMBL" id="BK015562">
    <property type="protein sequence ID" value="DAE13021.1"/>
    <property type="molecule type" value="Genomic_DNA"/>
</dbReference>
<protein>
    <submittedName>
        <fullName evidence="3">Uncharacterized protein</fullName>
    </submittedName>
</protein>
<evidence type="ECO:0000313" key="3">
    <source>
        <dbReference type="EMBL" id="DAE13021.1"/>
    </source>
</evidence>